<evidence type="ECO:0000313" key="2">
    <source>
        <dbReference type="EMBL" id="MBB5185685.1"/>
    </source>
</evidence>
<protein>
    <submittedName>
        <fullName evidence="2">Branched-subunit amino acid transport protein</fullName>
    </submittedName>
</protein>
<name>A0A7W8D1T8_9FIRM</name>
<proteinExistence type="predicted"/>
<comment type="caution">
    <text evidence="2">The sequence shown here is derived from an EMBL/GenBank/DDBJ whole genome shotgun (WGS) entry which is preliminary data.</text>
</comment>
<organism evidence="2 3">
    <name type="scientific">Faecalicoccus acidiformans</name>
    <dbReference type="NCBI Taxonomy" id="915173"/>
    <lineage>
        <taxon>Bacteria</taxon>
        <taxon>Bacillati</taxon>
        <taxon>Bacillota</taxon>
        <taxon>Erysipelotrichia</taxon>
        <taxon>Erysipelotrichales</taxon>
        <taxon>Erysipelotrichaceae</taxon>
        <taxon>Faecalicoccus</taxon>
    </lineage>
</organism>
<keyword evidence="1" id="KW-0812">Transmembrane</keyword>
<dbReference type="Proteomes" id="UP000521313">
    <property type="component" value="Unassembled WGS sequence"/>
</dbReference>
<evidence type="ECO:0000313" key="3">
    <source>
        <dbReference type="Proteomes" id="UP000521313"/>
    </source>
</evidence>
<feature type="transmembrane region" description="Helical" evidence="1">
    <location>
        <begin position="82"/>
        <end position="99"/>
    </location>
</feature>
<dbReference type="EMBL" id="JACHHD010000022">
    <property type="protein sequence ID" value="MBB5185685.1"/>
    <property type="molecule type" value="Genomic_DNA"/>
</dbReference>
<dbReference type="InterPro" id="IPR008407">
    <property type="entry name" value="Brnchd-chn_aa_trnsp_AzlD"/>
</dbReference>
<keyword evidence="1" id="KW-0472">Membrane</keyword>
<dbReference type="AlphaFoldDB" id="A0A7W8D1T8"/>
<keyword evidence="1" id="KW-1133">Transmembrane helix</keyword>
<dbReference type="Pfam" id="PF05437">
    <property type="entry name" value="AzlD"/>
    <property type="match status" value="1"/>
</dbReference>
<reference evidence="2 3" key="1">
    <citation type="submission" date="2020-08" db="EMBL/GenBank/DDBJ databases">
        <title>Genomic Encyclopedia of Type Strains, Phase IV (KMG-IV): sequencing the most valuable type-strain genomes for metagenomic binning, comparative biology and taxonomic classification.</title>
        <authorList>
            <person name="Goeker M."/>
        </authorList>
    </citation>
    <scope>NUCLEOTIDE SEQUENCE [LARGE SCALE GENOMIC DNA]</scope>
    <source>
        <strain evidence="2 3">DSM 26963</strain>
    </source>
</reference>
<accession>A0A7W8D1T8</accession>
<dbReference type="RefSeq" id="WP_183376872.1">
    <property type="nucleotide sequence ID" value="NZ_JACHHD010000022.1"/>
</dbReference>
<feature type="transmembrane region" description="Helical" evidence="1">
    <location>
        <begin position="6"/>
        <end position="26"/>
    </location>
</feature>
<feature type="transmembrane region" description="Helical" evidence="1">
    <location>
        <begin position="38"/>
        <end position="56"/>
    </location>
</feature>
<gene>
    <name evidence="2" type="ORF">HNQ43_001763</name>
</gene>
<evidence type="ECO:0000256" key="1">
    <source>
        <dbReference type="SAM" id="Phobius"/>
    </source>
</evidence>
<sequence length="100" mass="10950">MTRLFTYVAVMAGVTYLIRCIPLLAYRKKITNQFVQSFLYYVPYAVLGAMTFPAIFTSGGELIPSLLGTGTAIILAYQKRSLITVAIAASVVVYLASLFL</sequence>